<name>A0A6J4S8K0_9ACTN</name>
<organism evidence="2">
    <name type="scientific">uncultured Rubrobacteraceae bacterium</name>
    <dbReference type="NCBI Taxonomy" id="349277"/>
    <lineage>
        <taxon>Bacteria</taxon>
        <taxon>Bacillati</taxon>
        <taxon>Actinomycetota</taxon>
        <taxon>Rubrobacteria</taxon>
        <taxon>Rubrobacterales</taxon>
        <taxon>Rubrobacteraceae</taxon>
        <taxon>environmental samples</taxon>
    </lineage>
</organism>
<protein>
    <recommendedName>
        <fullName evidence="1">Pyridoxamine 5'-phosphate oxidase N-terminal domain-containing protein</fullName>
    </recommendedName>
</protein>
<dbReference type="PANTHER" id="PTHR42815">
    <property type="entry name" value="FAD-BINDING, PUTATIVE (AFU_ORTHOLOGUE AFUA_6G07600)-RELATED"/>
    <property type="match status" value="1"/>
</dbReference>
<dbReference type="InterPro" id="IPR011576">
    <property type="entry name" value="Pyridox_Oxase_N"/>
</dbReference>
<reference evidence="2" key="1">
    <citation type="submission" date="2020-02" db="EMBL/GenBank/DDBJ databases">
        <authorList>
            <person name="Meier V. D."/>
        </authorList>
    </citation>
    <scope>NUCLEOTIDE SEQUENCE</scope>
    <source>
        <strain evidence="2">AVDCRST_MAG12</strain>
    </source>
</reference>
<sequence length="99" mass="10951">VRFLDDDTLEFPDYSGNTMFNTLGNIAANPDAGLLFVGFERGGTLQLAGEAKVVWGPERAARFVGAERVVEFRVDEVVEIGDALPLRWRFKGYSPFNPA</sequence>
<evidence type="ECO:0000259" key="1">
    <source>
        <dbReference type="Pfam" id="PF01243"/>
    </source>
</evidence>
<dbReference type="AlphaFoldDB" id="A0A6J4S8K0"/>
<dbReference type="EMBL" id="CADCVK010000276">
    <property type="protein sequence ID" value="CAA9486005.1"/>
    <property type="molecule type" value="Genomic_DNA"/>
</dbReference>
<accession>A0A6J4S8K0</accession>
<feature type="domain" description="Pyridoxamine 5'-phosphate oxidase N-terminal" evidence="1">
    <location>
        <begin position="2"/>
        <end position="63"/>
    </location>
</feature>
<feature type="non-terminal residue" evidence="2">
    <location>
        <position position="1"/>
    </location>
</feature>
<dbReference type="PANTHER" id="PTHR42815:SF2">
    <property type="entry name" value="FAD-BINDING, PUTATIVE (AFU_ORTHOLOGUE AFUA_6G07600)-RELATED"/>
    <property type="match status" value="1"/>
</dbReference>
<dbReference type="InterPro" id="IPR012349">
    <property type="entry name" value="Split_barrel_FMN-bd"/>
</dbReference>
<proteinExistence type="predicted"/>
<gene>
    <name evidence="2" type="ORF">AVDCRST_MAG12-1806</name>
</gene>
<dbReference type="Pfam" id="PF01243">
    <property type="entry name" value="PNPOx_N"/>
    <property type="match status" value="1"/>
</dbReference>
<dbReference type="SUPFAM" id="SSF50475">
    <property type="entry name" value="FMN-binding split barrel"/>
    <property type="match status" value="1"/>
</dbReference>
<evidence type="ECO:0000313" key="2">
    <source>
        <dbReference type="EMBL" id="CAA9486005.1"/>
    </source>
</evidence>
<dbReference type="Gene3D" id="2.30.110.10">
    <property type="entry name" value="Electron Transport, Fmn-binding Protein, Chain A"/>
    <property type="match status" value="1"/>
</dbReference>